<reference evidence="8 9" key="1">
    <citation type="submission" date="2019-02" db="EMBL/GenBank/DDBJ databases">
        <title>Deep-cultivation of Planctomycetes and their phenomic and genomic characterization uncovers novel biology.</title>
        <authorList>
            <person name="Wiegand S."/>
            <person name="Jogler M."/>
            <person name="Boedeker C."/>
            <person name="Pinto D."/>
            <person name="Vollmers J."/>
            <person name="Rivas-Marin E."/>
            <person name="Kohn T."/>
            <person name="Peeters S.H."/>
            <person name="Heuer A."/>
            <person name="Rast P."/>
            <person name="Oberbeckmann S."/>
            <person name="Bunk B."/>
            <person name="Jeske O."/>
            <person name="Meyerdierks A."/>
            <person name="Storesund J.E."/>
            <person name="Kallscheuer N."/>
            <person name="Luecker S."/>
            <person name="Lage O.M."/>
            <person name="Pohl T."/>
            <person name="Merkel B.J."/>
            <person name="Hornburger P."/>
            <person name="Mueller R.-W."/>
            <person name="Bruemmer F."/>
            <person name="Labrenz M."/>
            <person name="Spormann A.M."/>
            <person name="Op den Camp H."/>
            <person name="Overmann J."/>
            <person name="Amann R."/>
            <person name="Jetten M.S.M."/>
            <person name="Mascher T."/>
            <person name="Medema M.H."/>
            <person name="Devos D.P."/>
            <person name="Kaster A.-K."/>
            <person name="Ovreas L."/>
            <person name="Rohde M."/>
            <person name="Galperin M.Y."/>
            <person name="Jogler C."/>
        </authorList>
    </citation>
    <scope>NUCLEOTIDE SEQUENCE [LARGE SCALE GENOMIC DNA]</scope>
    <source>
        <strain evidence="8 9">EC9</strain>
    </source>
</reference>
<feature type="domain" description="DUF1585" evidence="2">
    <location>
        <begin position="714"/>
        <end position="787"/>
    </location>
</feature>
<dbReference type="InterPro" id="IPR013039">
    <property type="entry name" value="DUF1588"/>
</dbReference>
<dbReference type="InterPro" id="IPR011429">
    <property type="entry name" value="Cyt_c_Planctomycete-type"/>
</dbReference>
<evidence type="ECO:0000313" key="9">
    <source>
        <dbReference type="Proteomes" id="UP000319557"/>
    </source>
</evidence>
<dbReference type="OrthoDB" id="175242at2"/>
<dbReference type="Pfam" id="PF07637">
    <property type="entry name" value="PSD5"/>
    <property type="match status" value="1"/>
</dbReference>
<feature type="domain" description="DUF1587" evidence="3">
    <location>
        <begin position="120"/>
        <end position="183"/>
    </location>
</feature>
<evidence type="ECO:0000256" key="1">
    <source>
        <dbReference type="SAM" id="SignalP"/>
    </source>
</evidence>
<evidence type="ECO:0008006" key="10">
    <source>
        <dbReference type="Google" id="ProtNLM"/>
    </source>
</evidence>
<dbReference type="Proteomes" id="UP000319557">
    <property type="component" value="Chromosome"/>
</dbReference>
<gene>
    <name evidence="8" type="ORF">EC9_34600</name>
</gene>
<evidence type="ECO:0000259" key="2">
    <source>
        <dbReference type="Pfam" id="PF07624"/>
    </source>
</evidence>
<dbReference type="KEGG" id="ruv:EC9_34600"/>
<dbReference type="AlphaFoldDB" id="A0A517M312"/>
<feature type="domain" description="DUF1595" evidence="7">
    <location>
        <begin position="390"/>
        <end position="446"/>
    </location>
</feature>
<evidence type="ECO:0000259" key="6">
    <source>
        <dbReference type="Pfam" id="PF07635"/>
    </source>
</evidence>
<protein>
    <recommendedName>
        <fullName evidence="10">Planctomycete cytochrome C</fullName>
    </recommendedName>
</protein>
<dbReference type="InterPro" id="IPR013042">
    <property type="entry name" value="DUF1592"/>
</dbReference>
<organism evidence="8 9">
    <name type="scientific">Rosistilla ulvae</name>
    <dbReference type="NCBI Taxonomy" id="1930277"/>
    <lineage>
        <taxon>Bacteria</taxon>
        <taxon>Pseudomonadati</taxon>
        <taxon>Planctomycetota</taxon>
        <taxon>Planctomycetia</taxon>
        <taxon>Pirellulales</taxon>
        <taxon>Pirellulaceae</taxon>
        <taxon>Rosistilla</taxon>
    </lineage>
</organism>
<dbReference type="InterPro" id="IPR011478">
    <property type="entry name" value="DUF1585"/>
</dbReference>
<dbReference type="Pfam" id="PF07627">
    <property type="entry name" value="PSCyt3"/>
    <property type="match status" value="1"/>
</dbReference>
<evidence type="ECO:0000259" key="4">
    <source>
        <dbReference type="Pfam" id="PF07627"/>
    </source>
</evidence>
<feature type="domain" description="Cytochrome C Planctomycete-type" evidence="6">
    <location>
        <begin position="36"/>
        <end position="83"/>
    </location>
</feature>
<dbReference type="InterPro" id="IPR013036">
    <property type="entry name" value="DUF1587"/>
</dbReference>
<evidence type="ECO:0000259" key="5">
    <source>
        <dbReference type="Pfam" id="PF07631"/>
    </source>
</evidence>
<feature type="signal peptide" evidence="1">
    <location>
        <begin position="1"/>
        <end position="21"/>
    </location>
</feature>
<sequence length="790" mass="88100" precursor="true">MVSPRPLVALLIGLLTGPCLSAALPPAIDQFLTAHCVDCHSPDNAEAGLDLQSLQRSVETTGLANRWVRIIERVHAGEMPPPEDADVEADHAAEFVKALGGWIRDQQNASAKRNGRVPVRQLTNLQLERSLHDLLGIDLPLTLAMADEQRTQGFTNIVESQSMSHFQLEQHLRVVDLALDEAFRRATTPPDEWKKRLPAEKIVRTRPKSRTREPELIDGKAVVWSGRVIYYGRIPATTAKQDGWYRFTVRASALKSPSNGGVWCTIRSGRNVSSAPLLAWVGAFEATEDPKETTVEAWLNKGDMLEIRPGDLTLKAGRFANGQIGTGEGGPQDVPGVAIDWIEVERFHPHADDAQVQQFLFGKHAVKTNQDPAKAELKLDDPKKEIGRLMALFARRAFRRPVPWEDVVPYVQMAHQTLDDSGDPIEALKTGYRALLCSPRFLYFQEQPGRLDDHAIATRLSYMLQGSSPDVELMKLAAAGKLRNREVLLQQIDRLLEGPGGRQFIRDLADQWLDLHLIDFTEPDRRLYPGFDVIVQQSMLDETHRYLEEMLREDLPIGLIIDSDFTFLNSRLARYYKIDGVKGDVLERVALKPEVHRGGLLTHGSIMKVTANGTTTSPVIRGVWVSERLLGREIPPPPESIPAIEPDVRGAKSIRELLAKHTSDASCASCHRDIDPPGFALENFDPSGRWRTKYGNPRKKNKMPPIDAGFTMPDGREFKDLQSFQELVLENPERLAANVVGKLIAFGTGAHPRFADREAVDQIVQQTADSGYGFRSLIEATITSPLFLNK</sequence>
<evidence type="ECO:0000313" key="8">
    <source>
        <dbReference type="EMBL" id="QDS89263.1"/>
    </source>
</evidence>
<dbReference type="Pfam" id="PF07631">
    <property type="entry name" value="PSD4"/>
    <property type="match status" value="1"/>
</dbReference>
<keyword evidence="1" id="KW-0732">Signal</keyword>
<feature type="domain" description="DUF1592" evidence="5">
    <location>
        <begin position="451"/>
        <end position="578"/>
    </location>
</feature>
<dbReference type="RefSeq" id="WP_145346881.1">
    <property type="nucleotide sequence ID" value="NZ_CP036261.1"/>
</dbReference>
<dbReference type="Pfam" id="PF07635">
    <property type="entry name" value="PSCyt1"/>
    <property type="match status" value="1"/>
</dbReference>
<dbReference type="InterPro" id="IPR013043">
    <property type="entry name" value="DUF1595"/>
</dbReference>
<feature type="chain" id="PRO_5022074286" description="Planctomycete cytochrome C" evidence="1">
    <location>
        <begin position="22"/>
        <end position="790"/>
    </location>
</feature>
<name>A0A517M312_9BACT</name>
<keyword evidence="9" id="KW-1185">Reference proteome</keyword>
<evidence type="ECO:0000259" key="7">
    <source>
        <dbReference type="Pfam" id="PF07637"/>
    </source>
</evidence>
<dbReference type="EMBL" id="CP036261">
    <property type="protein sequence ID" value="QDS89263.1"/>
    <property type="molecule type" value="Genomic_DNA"/>
</dbReference>
<feature type="domain" description="DUF1588" evidence="4">
    <location>
        <begin position="597"/>
        <end position="693"/>
    </location>
</feature>
<proteinExistence type="predicted"/>
<dbReference type="Pfam" id="PF07626">
    <property type="entry name" value="PSD3"/>
    <property type="match status" value="1"/>
</dbReference>
<accession>A0A517M312</accession>
<evidence type="ECO:0000259" key="3">
    <source>
        <dbReference type="Pfam" id="PF07626"/>
    </source>
</evidence>
<dbReference type="Pfam" id="PF07624">
    <property type="entry name" value="PSD2"/>
    <property type="match status" value="1"/>
</dbReference>